<proteinExistence type="predicted"/>
<dbReference type="AlphaFoldDB" id="A0ABD3WG18"/>
<keyword evidence="3" id="KW-0732">Signal</keyword>
<evidence type="ECO:0000313" key="6">
    <source>
        <dbReference type="EMBL" id="KAL3872460.1"/>
    </source>
</evidence>
<dbReference type="SMART" id="SM00209">
    <property type="entry name" value="TSP1"/>
    <property type="match status" value="6"/>
</dbReference>
<dbReference type="EMBL" id="JBJQND010000007">
    <property type="protein sequence ID" value="KAL3872460.1"/>
    <property type="molecule type" value="Genomic_DNA"/>
</dbReference>
<dbReference type="Gene3D" id="2.20.100.10">
    <property type="entry name" value="Thrombospondin type-1 (TSP1) repeat"/>
    <property type="match status" value="6"/>
</dbReference>
<dbReference type="PANTHER" id="PTHR22906">
    <property type="entry name" value="PROPERDIN"/>
    <property type="match status" value="1"/>
</dbReference>
<dbReference type="PANTHER" id="PTHR22906:SF43">
    <property type="entry name" value="PROPERDIN"/>
    <property type="match status" value="1"/>
</dbReference>
<keyword evidence="5" id="KW-1015">Disulfide bond</keyword>
<accession>A0ABD3WG18</accession>
<dbReference type="FunFam" id="2.20.100.10:FF:000007">
    <property type="entry name" value="Thrombospondin 1"/>
    <property type="match status" value="1"/>
</dbReference>
<evidence type="ECO:0000256" key="4">
    <source>
        <dbReference type="ARBA" id="ARBA00022737"/>
    </source>
</evidence>
<comment type="subcellular location">
    <subcellularLocation>
        <location evidence="1">Secreted</location>
    </subcellularLocation>
</comment>
<keyword evidence="7" id="KW-1185">Reference proteome</keyword>
<evidence type="ECO:0000256" key="1">
    <source>
        <dbReference type="ARBA" id="ARBA00004613"/>
    </source>
</evidence>
<dbReference type="PRINTS" id="PR01705">
    <property type="entry name" value="TSP1REPEAT"/>
</dbReference>
<dbReference type="PROSITE" id="PS50092">
    <property type="entry name" value="TSP1"/>
    <property type="match status" value="5"/>
</dbReference>
<keyword evidence="2" id="KW-0964">Secreted</keyword>
<evidence type="ECO:0000313" key="7">
    <source>
        <dbReference type="Proteomes" id="UP001634394"/>
    </source>
</evidence>
<dbReference type="InterPro" id="IPR052065">
    <property type="entry name" value="Compl_asym_regulator"/>
</dbReference>
<dbReference type="InterPro" id="IPR036383">
    <property type="entry name" value="TSP1_rpt_sf"/>
</dbReference>
<comment type="caution">
    <text evidence="6">The sequence shown here is derived from an EMBL/GenBank/DDBJ whole genome shotgun (WGS) entry which is preliminary data.</text>
</comment>
<gene>
    <name evidence="6" type="ORF">ACJMK2_040384</name>
</gene>
<dbReference type="InterPro" id="IPR000884">
    <property type="entry name" value="TSP1_rpt"/>
</dbReference>
<sequence>MGDMESVERMQCNMRTRKCENPIPLNGGKDCIGSSTDIVPCTQPVCIIDGGWTSWTSSACSVSCGEGTLTKTRTCTNPAPQNGGKACAENDTAIERCSHVCPVDGNWGAWTSWGICTVTCGSGEQVRTRHCDNPAPVGTGAHCKGPPGDVQACVTKQCPIDGGWSSWSIYTSCSLTCGNGTVSRFRSCNHPSPQHGGAACHGLANETHECNIVPCPVDGGWGAWQPWSGCTQTCGGQQYRQRSCDNPPRQHNGRDCIGPSSGLLDCPTVCPHAWSAWSQWTNCTVQCGQGHQKRTRTCLPSSTRRRDIDCFGLAEEIKVCDAGSCASQFKVCDKVRVFTAIFHATNVNHTGSATCPDHIHHPDVAVIEEFCSAPTDTSLWTKGLQVYGHCESIPLYVPIGKVDSANKITENGILLECITDGFKNFSSSTINSEHFTIRPAGFSSSINSEHFTIRPAGFSSSINSEHFTIRPAGVSSSINSEHFTIRPAGFSSSINSEHFTIRPAGFSSSINSEHFTIRPAGFSSSINSEHFTIRPAGFSSSINSEHFTIRPAGFSSSINSEHFTIRPAGVSSSINSEHFTIRPAGVSSSINSEHFTIRPAGFSSSINSEHFTIRPAGFSSSINSEHFTIRPAGFSSSINSEHFTIRPAGFSSSINSEHFTIRPAGFSNQSRT</sequence>
<protein>
    <recommendedName>
        <fullName evidence="8">Hemicentin-1</fullName>
    </recommendedName>
</protein>
<dbReference type="Proteomes" id="UP001634394">
    <property type="component" value="Unassembled WGS sequence"/>
</dbReference>
<evidence type="ECO:0008006" key="8">
    <source>
        <dbReference type="Google" id="ProtNLM"/>
    </source>
</evidence>
<dbReference type="FunFam" id="2.20.100.10:FF:000001">
    <property type="entry name" value="semaphorin-5A isoform X1"/>
    <property type="match status" value="2"/>
</dbReference>
<evidence type="ECO:0000256" key="3">
    <source>
        <dbReference type="ARBA" id="ARBA00022729"/>
    </source>
</evidence>
<keyword evidence="4" id="KW-0677">Repeat</keyword>
<name>A0ABD3WG18_SINWO</name>
<organism evidence="6 7">
    <name type="scientific">Sinanodonta woodiana</name>
    <name type="common">Chinese pond mussel</name>
    <name type="synonym">Anodonta woodiana</name>
    <dbReference type="NCBI Taxonomy" id="1069815"/>
    <lineage>
        <taxon>Eukaryota</taxon>
        <taxon>Metazoa</taxon>
        <taxon>Spiralia</taxon>
        <taxon>Lophotrochozoa</taxon>
        <taxon>Mollusca</taxon>
        <taxon>Bivalvia</taxon>
        <taxon>Autobranchia</taxon>
        <taxon>Heteroconchia</taxon>
        <taxon>Palaeoheterodonta</taxon>
        <taxon>Unionida</taxon>
        <taxon>Unionoidea</taxon>
        <taxon>Unionidae</taxon>
        <taxon>Unioninae</taxon>
        <taxon>Sinanodonta</taxon>
    </lineage>
</organism>
<dbReference type="Pfam" id="PF00090">
    <property type="entry name" value="TSP_1"/>
    <property type="match status" value="6"/>
</dbReference>
<evidence type="ECO:0000256" key="2">
    <source>
        <dbReference type="ARBA" id="ARBA00022525"/>
    </source>
</evidence>
<reference evidence="6 7" key="1">
    <citation type="submission" date="2024-11" db="EMBL/GenBank/DDBJ databases">
        <title>Chromosome-level genome assembly of the freshwater bivalve Anodonta woodiana.</title>
        <authorList>
            <person name="Chen X."/>
        </authorList>
    </citation>
    <scope>NUCLEOTIDE SEQUENCE [LARGE SCALE GENOMIC DNA]</scope>
    <source>
        <strain evidence="6">MN2024</strain>
        <tissue evidence="6">Gills</tissue>
    </source>
</reference>
<evidence type="ECO:0000256" key="5">
    <source>
        <dbReference type="ARBA" id="ARBA00023157"/>
    </source>
</evidence>
<dbReference type="SUPFAM" id="SSF82895">
    <property type="entry name" value="TSP-1 type 1 repeat"/>
    <property type="match status" value="5"/>
</dbReference>